<feature type="region of interest" description="Disordered" evidence="2">
    <location>
        <begin position="306"/>
        <end position="342"/>
    </location>
</feature>
<evidence type="ECO:0000256" key="2">
    <source>
        <dbReference type="SAM" id="MobiDB-lite"/>
    </source>
</evidence>
<dbReference type="STRING" id="13706.A0A1X2H4R4"/>
<dbReference type="InterPro" id="IPR050509">
    <property type="entry name" value="CoA-transferase_III"/>
</dbReference>
<dbReference type="AlphaFoldDB" id="A0A1X2H4R4"/>
<evidence type="ECO:0000313" key="4">
    <source>
        <dbReference type="Proteomes" id="UP000242180"/>
    </source>
</evidence>
<comment type="similarity">
    <text evidence="1">Belongs to the CoA-transferase III family.</text>
</comment>
<accession>A0A1X2H4R4</accession>
<evidence type="ECO:0000313" key="3">
    <source>
        <dbReference type="EMBL" id="ORY92378.1"/>
    </source>
</evidence>
<dbReference type="Gene3D" id="3.30.1540.10">
    <property type="entry name" value="formyl-coa transferase, domain 3"/>
    <property type="match status" value="1"/>
</dbReference>
<sequence>MSLPLSGLTVFEMGGLAPAPYAGLILADFGADVIRIDRPKAMSTDVLARNKRSIAFDLKNPAAIATVRQLLKKADVLLDPFRPGILEKLGLGPDVLLKDNPRLIIARLSGFGQSGPASLAAGHDINYLSVAGVLGMIGRRGEAPFFPMNVLADFAGGGLMCVMGILMALMERTRSGKGQVVDANLTSGTSYLTTFPYLMQKYGLNFSKERGTNMLDGGAPFYEVYKTADGRYIGAIEPQFYAQLLRGLGIDANSLPDQHNDEQWPAMKERFADIFATKTQAEWTEIFDGTDACVAPVLSFQEAIPNSSQVTTPEKQWPRQAAPPQPAPILSRTPARAPAQDIDDPFLQPGEHSADVLAQFGLTKENIHQLIQSGAVIDAHLSSSKL</sequence>
<dbReference type="PANTHER" id="PTHR48228:SF5">
    <property type="entry name" value="ALPHA-METHYLACYL-COA RACEMASE"/>
    <property type="match status" value="1"/>
</dbReference>
<dbReference type="EMBL" id="MCGN01000010">
    <property type="protein sequence ID" value="ORY92378.1"/>
    <property type="molecule type" value="Genomic_DNA"/>
</dbReference>
<name>A0A1X2H4R4_SYNRA</name>
<dbReference type="Proteomes" id="UP000242180">
    <property type="component" value="Unassembled WGS sequence"/>
</dbReference>
<keyword evidence="4" id="KW-1185">Reference proteome</keyword>
<protein>
    <submittedName>
        <fullName evidence="3">CoA-transferase family III domain-containing protein</fullName>
    </submittedName>
</protein>
<dbReference type="InterPro" id="IPR044855">
    <property type="entry name" value="CoA-Trfase_III_dom3_sf"/>
</dbReference>
<dbReference type="InParanoid" id="A0A1X2H4R4"/>
<organism evidence="3 4">
    <name type="scientific">Syncephalastrum racemosum</name>
    <name type="common">Filamentous fungus</name>
    <dbReference type="NCBI Taxonomy" id="13706"/>
    <lineage>
        <taxon>Eukaryota</taxon>
        <taxon>Fungi</taxon>
        <taxon>Fungi incertae sedis</taxon>
        <taxon>Mucoromycota</taxon>
        <taxon>Mucoromycotina</taxon>
        <taxon>Mucoromycetes</taxon>
        <taxon>Mucorales</taxon>
        <taxon>Syncephalastraceae</taxon>
        <taxon>Syncephalastrum</taxon>
    </lineage>
</organism>
<evidence type="ECO:0000256" key="1">
    <source>
        <dbReference type="ARBA" id="ARBA00008383"/>
    </source>
</evidence>
<dbReference type="SUPFAM" id="SSF89796">
    <property type="entry name" value="CoA-transferase family III (CaiB/BaiF)"/>
    <property type="match status" value="1"/>
</dbReference>
<dbReference type="InterPro" id="IPR023606">
    <property type="entry name" value="CoA-Trfase_III_dom_1_sf"/>
</dbReference>
<dbReference type="Pfam" id="PF02515">
    <property type="entry name" value="CoA_transf_3"/>
    <property type="match status" value="1"/>
</dbReference>
<comment type="caution">
    <text evidence="3">The sequence shown here is derived from an EMBL/GenBank/DDBJ whole genome shotgun (WGS) entry which is preliminary data.</text>
</comment>
<reference evidence="3 4" key="1">
    <citation type="submission" date="2016-07" db="EMBL/GenBank/DDBJ databases">
        <title>Pervasive Adenine N6-methylation of Active Genes in Fungi.</title>
        <authorList>
            <consortium name="DOE Joint Genome Institute"/>
            <person name="Mondo S.J."/>
            <person name="Dannebaum R.O."/>
            <person name="Kuo R.C."/>
            <person name="Labutti K."/>
            <person name="Haridas S."/>
            <person name="Kuo A."/>
            <person name="Salamov A."/>
            <person name="Ahrendt S.R."/>
            <person name="Lipzen A."/>
            <person name="Sullivan W."/>
            <person name="Andreopoulos W.B."/>
            <person name="Clum A."/>
            <person name="Lindquist E."/>
            <person name="Daum C."/>
            <person name="Ramamoorthy G.K."/>
            <person name="Gryganskyi A."/>
            <person name="Culley D."/>
            <person name="Magnuson J.K."/>
            <person name="James T.Y."/>
            <person name="O'Malley M.A."/>
            <person name="Stajich J.E."/>
            <person name="Spatafora J.W."/>
            <person name="Visel A."/>
            <person name="Grigoriev I.V."/>
        </authorList>
    </citation>
    <scope>NUCLEOTIDE SEQUENCE [LARGE SCALE GENOMIC DNA]</scope>
    <source>
        <strain evidence="3 4">NRRL 2496</strain>
    </source>
</reference>
<dbReference type="Gene3D" id="3.40.50.10540">
    <property type="entry name" value="Crotonobetainyl-coa:carnitine coa-transferase, domain 1"/>
    <property type="match status" value="1"/>
</dbReference>
<dbReference type="PANTHER" id="PTHR48228">
    <property type="entry name" value="SUCCINYL-COA--D-CITRAMALATE COA-TRANSFERASE"/>
    <property type="match status" value="1"/>
</dbReference>
<keyword evidence="3" id="KW-0808">Transferase</keyword>
<dbReference type="GO" id="GO:0016740">
    <property type="term" value="F:transferase activity"/>
    <property type="evidence" value="ECO:0007669"/>
    <property type="project" value="UniProtKB-KW"/>
</dbReference>
<dbReference type="OMA" id="VVIDPFR"/>
<dbReference type="InterPro" id="IPR003673">
    <property type="entry name" value="CoA-Trfase_fam_III"/>
</dbReference>
<gene>
    <name evidence="3" type="ORF">BCR43DRAFT_527622</name>
</gene>
<dbReference type="OrthoDB" id="16747at2759"/>
<proteinExistence type="inferred from homology"/>